<feature type="compositionally biased region" description="Low complexity" evidence="1">
    <location>
        <begin position="1"/>
        <end position="23"/>
    </location>
</feature>
<feature type="compositionally biased region" description="Pro residues" evidence="1">
    <location>
        <begin position="27"/>
        <end position="40"/>
    </location>
</feature>
<dbReference type="EMBL" id="ML987207">
    <property type="protein sequence ID" value="KAF2242551.1"/>
    <property type="molecule type" value="Genomic_DNA"/>
</dbReference>
<feature type="region of interest" description="Disordered" evidence="1">
    <location>
        <begin position="1"/>
        <end position="45"/>
    </location>
</feature>
<name>A0A6A6HX06_9PLEO</name>
<sequence>MPSLRPTTTALLRTPTARLPLRRSYTQPPPPNPPPNPTPNEPSRTSAFYRTFASPLLKTFLGALFTYQVLYWGWLKLEVIEEKVQKQGEIMGLKEELKNAVVERRERAREVAEKGVGKVTEEGKRRGWWPW</sequence>
<accession>A0A6A6HX06</accession>
<reference evidence="2" key="1">
    <citation type="journal article" date="2020" name="Stud. Mycol.">
        <title>101 Dothideomycetes genomes: a test case for predicting lifestyles and emergence of pathogens.</title>
        <authorList>
            <person name="Haridas S."/>
            <person name="Albert R."/>
            <person name="Binder M."/>
            <person name="Bloem J."/>
            <person name="Labutti K."/>
            <person name="Salamov A."/>
            <person name="Andreopoulos B."/>
            <person name="Baker S."/>
            <person name="Barry K."/>
            <person name="Bills G."/>
            <person name="Bluhm B."/>
            <person name="Cannon C."/>
            <person name="Castanera R."/>
            <person name="Culley D."/>
            <person name="Daum C."/>
            <person name="Ezra D."/>
            <person name="Gonzalez J."/>
            <person name="Henrissat B."/>
            <person name="Kuo A."/>
            <person name="Liang C."/>
            <person name="Lipzen A."/>
            <person name="Lutzoni F."/>
            <person name="Magnuson J."/>
            <person name="Mondo S."/>
            <person name="Nolan M."/>
            <person name="Ohm R."/>
            <person name="Pangilinan J."/>
            <person name="Park H.-J."/>
            <person name="Ramirez L."/>
            <person name="Alfaro M."/>
            <person name="Sun H."/>
            <person name="Tritt A."/>
            <person name="Yoshinaga Y."/>
            <person name="Zwiers L.-H."/>
            <person name="Turgeon B."/>
            <person name="Goodwin S."/>
            <person name="Spatafora J."/>
            <person name="Crous P."/>
            <person name="Grigoriev I."/>
        </authorList>
    </citation>
    <scope>NUCLEOTIDE SEQUENCE</scope>
    <source>
        <strain evidence="2">CBS 122368</strain>
    </source>
</reference>
<dbReference type="Proteomes" id="UP000800094">
    <property type="component" value="Unassembled WGS sequence"/>
</dbReference>
<evidence type="ECO:0000256" key="1">
    <source>
        <dbReference type="SAM" id="MobiDB-lite"/>
    </source>
</evidence>
<evidence type="ECO:0000313" key="3">
    <source>
        <dbReference type="Proteomes" id="UP000800094"/>
    </source>
</evidence>
<proteinExistence type="predicted"/>
<dbReference type="AlphaFoldDB" id="A0A6A6HX06"/>
<dbReference type="RefSeq" id="XP_033677555.1">
    <property type="nucleotide sequence ID" value="XM_033835960.1"/>
</dbReference>
<dbReference type="OrthoDB" id="2120024at2759"/>
<protein>
    <submittedName>
        <fullName evidence="2">Uncharacterized protein</fullName>
    </submittedName>
</protein>
<organism evidence="2 3">
    <name type="scientific">Trematosphaeria pertusa</name>
    <dbReference type="NCBI Taxonomy" id="390896"/>
    <lineage>
        <taxon>Eukaryota</taxon>
        <taxon>Fungi</taxon>
        <taxon>Dikarya</taxon>
        <taxon>Ascomycota</taxon>
        <taxon>Pezizomycotina</taxon>
        <taxon>Dothideomycetes</taxon>
        <taxon>Pleosporomycetidae</taxon>
        <taxon>Pleosporales</taxon>
        <taxon>Massarineae</taxon>
        <taxon>Trematosphaeriaceae</taxon>
        <taxon>Trematosphaeria</taxon>
    </lineage>
</organism>
<evidence type="ECO:0000313" key="2">
    <source>
        <dbReference type="EMBL" id="KAF2242551.1"/>
    </source>
</evidence>
<gene>
    <name evidence="2" type="ORF">BU26DRAFT_609888</name>
</gene>
<keyword evidence="3" id="KW-1185">Reference proteome</keyword>
<dbReference type="GeneID" id="54589290"/>